<evidence type="ECO:0000256" key="1">
    <source>
        <dbReference type="ARBA" id="ARBA00009410"/>
    </source>
</evidence>
<name>A0ABT2Z5S5_9RHOB</name>
<dbReference type="NCBIfam" id="NF001933">
    <property type="entry name" value="PRK00711.1"/>
    <property type="match status" value="1"/>
</dbReference>
<dbReference type="PANTHER" id="PTHR13847">
    <property type="entry name" value="SARCOSINE DEHYDROGENASE-RELATED"/>
    <property type="match status" value="1"/>
</dbReference>
<organism evidence="4 5">
    <name type="scientific">Albidovulum sediminicola</name>
    <dbReference type="NCBI Taxonomy" id="2984331"/>
    <lineage>
        <taxon>Bacteria</taxon>
        <taxon>Pseudomonadati</taxon>
        <taxon>Pseudomonadota</taxon>
        <taxon>Alphaproteobacteria</taxon>
        <taxon>Rhodobacterales</taxon>
        <taxon>Paracoccaceae</taxon>
        <taxon>Albidovulum</taxon>
    </lineage>
</organism>
<keyword evidence="2 4" id="KW-0560">Oxidoreductase</keyword>
<dbReference type="Proteomes" id="UP001652503">
    <property type="component" value="Unassembled WGS sequence"/>
</dbReference>
<dbReference type="GO" id="GO:0016491">
    <property type="term" value="F:oxidoreductase activity"/>
    <property type="evidence" value="ECO:0007669"/>
    <property type="project" value="UniProtKB-KW"/>
</dbReference>
<dbReference type="Gene3D" id="3.50.50.60">
    <property type="entry name" value="FAD/NAD(P)-binding domain"/>
    <property type="match status" value="2"/>
</dbReference>
<feature type="domain" description="FAD dependent oxidoreductase" evidence="3">
    <location>
        <begin position="3"/>
        <end position="398"/>
    </location>
</feature>
<dbReference type="PANTHER" id="PTHR13847:SF280">
    <property type="entry name" value="D-AMINO ACID DEHYDROGENASE"/>
    <property type="match status" value="1"/>
</dbReference>
<accession>A0ABT2Z5S5</accession>
<evidence type="ECO:0000256" key="2">
    <source>
        <dbReference type="ARBA" id="ARBA00023002"/>
    </source>
</evidence>
<evidence type="ECO:0000313" key="5">
    <source>
        <dbReference type="Proteomes" id="UP001652503"/>
    </source>
</evidence>
<dbReference type="Pfam" id="PF01266">
    <property type="entry name" value="DAO"/>
    <property type="match status" value="1"/>
</dbReference>
<reference evidence="4 5" key="1">
    <citation type="submission" date="2022-10" db="EMBL/GenBank/DDBJ databases">
        <title>Defluviimonas sp. nov., isolated from ocean surface water.</title>
        <authorList>
            <person name="He W."/>
            <person name="Wang L."/>
            <person name="Zhang D.-F."/>
        </authorList>
    </citation>
    <scope>NUCLEOTIDE SEQUENCE [LARGE SCALE GENOMIC DNA]</scope>
    <source>
        <strain evidence="4 5">WL0075</strain>
    </source>
</reference>
<evidence type="ECO:0000313" key="4">
    <source>
        <dbReference type="EMBL" id="MCV2866131.1"/>
    </source>
</evidence>
<evidence type="ECO:0000259" key="3">
    <source>
        <dbReference type="Pfam" id="PF01266"/>
    </source>
</evidence>
<dbReference type="InterPro" id="IPR006076">
    <property type="entry name" value="FAD-dep_OxRdtase"/>
</dbReference>
<sequence>MHIVVLGAGMVGITTAYQLLRDGHAVTVLERADAPAEFTSYANAGLVAPGHAYAWGSPAAPGMMWRSLIRGDQAIRFSPRLSPRQWKWALAFLRECTAERAAANTGVKARLCRFSQRMLEEVVAETGVTYDGRGGGLLYFYRSAERFSAASQRADLLRDQGLEVRELSRDEVIATDPGLETARGAIAGGLFAPTDASGDARLFTRALAGVCTGMGADIRYGTTVTGLTKAGGSIRAVETSAGSIAADAVVLCLGVYSPHLAETLGFTLPVYPVKGYSVTVSARDLDQAPTIGGVDEENLLAYCPMGERLRLTATAEIAGYSTAHKPADFNVMLTRARELFGDKLGASGIEYWAGLRPMTPTGLPIVDRSPIDNLFLNTGHGHMGWTMSNGCARMTADLIGQKALTHSNEGMRYDG</sequence>
<comment type="similarity">
    <text evidence="1">Belongs to the DadA oxidoreductase family.</text>
</comment>
<dbReference type="SUPFAM" id="SSF51905">
    <property type="entry name" value="FAD/NAD(P)-binding domain"/>
    <property type="match status" value="1"/>
</dbReference>
<dbReference type="SUPFAM" id="SSF54373">
    <property type="entry name" value="FAD-linked reductases, C-terminal domain"/>
    <property type="match status" value="1"/>
</dbReference>
<dbReference type="InterPro" id="IPR036188">
    <property type="entry name" value="FAD/NAD-bd_sf"/>
</dbReference>
<keyword evidence="5" id="KW-1185">Reference proteome</keyword>
<protein>
    <submittedName>
        <fullName evidence="4">D-amino acid dehydrogenase</fullName>
        <ecNumber evidence="4">1.4.99.-</ecNumber>
    </submittedName>
</protein>
<dbReference type="EMBL" id="JAOWLA010000015">
    <property type="protein sequence ID" value="MCV2866131.1"/>
    <property type="molecule type" value="Genomic_DNA"/>
</dbReference>
<dbReference type="RefSeq" id="WP_263722663.1">
    <property type="nucleotide sequence ID" value="NZ_JAOWLA010000015.1"/>
</dbReference>
<gene>
    <name evidence="4" type="ORF">OE647_15510</name>
</gene>
<proteinExistence type="inferred from homology"/>
<dbReference type="Gene3D" id="3.30.9.10">
    <property type="entry name" value="D-Amino Acid Oxidase, subunit A, domain 2"/>
    <property type="match status" value="1"/>
</dbReference>
<dbReference type="EC" id="1.4.99.-" evidence="4"/>
<comment type="caution">
    <text evidence="4">The sequence shown here is derived from an EMBL/GenBank/DDBJ whole genome shotgun (WGS) entry which is preliminary data.</text>
</comment>